<reference evidence="2" key="1">
    <citation type="submission" date="2021-12" db="EMBL/GenBank/DDBJ databases">
        <authorList>
            <person name="King R."/>
        </authorList>
    </citation>
    <scope>NUCLEOTIDE SEQUENCE</scope>
</reference>
<dbReference type="PANTHER" id="PTHR34239:SF2">
    <property type="entry name" value="TRANSPOSABLE ELEMENT P TRANSPOSASE_THAP9 CONSERVED DOMAIN-CONTAINING PROTEIN"/>
    <property type="match status" value="1"/>
</dbReference>
<evidence type="ECO:0000313" key="3">
    <source>
        <dbReference type="Proteomes" id="UP001153292"/>
    </source>
</evidence>
<gene>
    <name evidence="2" type="ORF">CHILSU_LOCUS5314</name>
</gene>
<dbReference type="EMBL" id="OU963895">
    <property type="protein sequence ID" value="CAH0402077.1"/>
    <property type="molecule type" value="Genomic_DNA"/>
</dbReference>
<proteinExistence type="predicted"/>
<protein>
    <submittedName>
        <fullName evidence="2">Uncharacterized protein</fullName>
    </submittedName>
</protein>
<evidence type="ECO:0000313" key="2">
    <source>
        <dbReference type="EMBL" id="CAH0402077.1"/>
    </source>
</evidence>
<feature type="region of interest" description="Disordered" evidence="1">
    <location>
        <begin position="50"/>
        <end position="76"/>
    </location>
</feature>
<dbReference type="PANTHER" id="PTHR34239">
    <property type="entry name" value="APPLE DOMAIN-CONTAINING PROTEIN"/>
    <property type="match status" value="1"/>
</dbReference>
<dbReference type="Proteomes" id="UP001153292">
    <property type="component" value="Chromosome 2"/>
</dbReference>
<accession>A0ABN8AZZ4</accession>
<name>A0ABN8AZZ4_CHISP</name>
<keyword evidence="3" id="KW-1185">Reference proteome</keyword>
<organism evidence="2 3">
    <name type="scientific">Chilo suppressalis</name>
    <name type="common">Asiatic rice borer moth</name>
    <dbReference type="NCBI Taxonomy" id="168631"/>
    <lineage>
        <taxon>Eukaryota</taxon>
        <taxon>Metazoa</taxon>
        <taxon>Ecdysozoa</taxon>
        <taxon>Arthropoda</taxon>
        <taxon>Hexapoda</taxon>
        <taxon>Insecta</taxon>
        <taxon>Pterygota</taxon>
        <taxon>Neoptera</taxon>
        <taxon>Endopterygota</taxon>
        <taxon>Lepidoptera</taxon>
        <taxon>Glossata</taxon>
        <taxon>Ditrysia</taxon>
        <taxon>Pyraloidea</taxon>
        <taxon>Crambidae</taxon>
        <taxon>Crambinae</taxon>
        <taxon>Chilo</taxon>
    </lineage>
</organism>
<evidence type="ECO:0000256" key="1">
    <source>
        <dbReference type="SAM" id="MobiDB-lite"/>
    </source>
</evidence>
<sequence>MVPCGYYRLVDVEDQLLVYELHDDSDDFNTADNAEHASRLPSLVADRVSITPSTSRDPAPPIPAPTHSYGDQPPDNETRQVVLDDEILIFLGDVPSKDKKFGPKLQNNIAKTWEHVATSGVSKIVKKEFLEKYLTPENCKLIDPPILNLEVKAALSETLQKKDTAIHNKQKQISAAISCIG</sequence>